<evidence type="ECO:0000313" key="1">
    <source>
        <dbReference type="EMBL" id="MPM45351.1"/>
    </source>
</evidence>
<name>A0A644ZZG2_9ZZZZ</name>
<protein>
    <submittedName>
        <fullName evidence="1">Uncharacterized protein</fullName>
    </submittedName>
</protein>
<comment type="caution">
    <text evidence="1">The sequence shown here is derived from an EMBL/GenBank/DDBJ whole genome shotgun (WGS) entry which is preliminary data.</text>
</comment>
<sequence>MFSLKELLHELLALLRDGLTHHIPKLVNRVAHVGGQRLFLRNTGLICSHFTVDEVDNPHHLFTLHDRGADGAGRNAEHFAQLFDNFKVINIFFVKPADKENLGKTGLCGVIPPFFGADARAVTPRDTDQSGLGNPDTLHDFTDEVKVSGSINKIDFIALEFYGVYGCRNGNLALDLFGIKIAHSVSVGKLAEPVCALGQKECRLGQGGLSRSALSEQNHISDFVNGVLFHYTTIPFSPYIFKI</sequence>
<organism evidence="1">
    <name type="scientific">bioreactor metagenome</name>
    <dbReference type="NCBI Taxonomy" id="1076179"/>
    <lineage>
        <taxon>unclassified sequences</taxon>
        <taxon>metagenomes</taxon>
        <taxon>ecological metagenomes</taxon>
    </lineage>
</organism>
<proteinExistence type="predicted"/>
<gene>
    <name evidence="1" type="ORF">SDC9_92038</name>
</gene>
<dbReference type="EMBL" id="VSSQ01010841">
    <property type="protein sequence ID" value="MPM45351.1"/>
    <property type="molecule type" value="Genomic_DNA"/>
</dbReference>
<reference evidence="1" key="1">
    <citation type="submission" date="2019-08" db="EMBL/GenBank/DDBJ databases">
        <authorList>
            <person name="Kucharzyk K."/>
            <person name="Murdoch R.W."/>
            <person name="Higgins S."/>
            <person name="Loffler F."/>
        </authorList>
    </citation>
    <scope>NUCLEOTIDE SEQUENCE</scope>
</reference>
<dbReference type="AlphaFoldDB" id="A0A644ZZG2"/>
<accession>A0A644ZZG2</accession>